<dbReference type="Proteomes" id="UP001153269">
    <property type="component" value="Unassembled WGS sequence"/>
</dbReference>
<evidence type="ECO:0000256" key="1">
    <source>
        <dbReference type="SAM" id="MobiDB-lite"/>
    </source>
</evidence>
<reference evidence="2" key="1">
    <citation type="submission" date="2020-03" db="EMBL/GenBank/DDBJ databases">
        <authorList>
            <person name="Weist P."/>
        </authorList>
    </citation>
    <scope>NUCLEOTIDE SEQUENCE</scope>
</reference>
<proteinExistence type="predicted"/>
<accession>A0A9N7Z538</accession>
<keyword evidence="3" id="KW-1185">Reference proteome</keyword>
<organism evidence="2 3">
    <name type="scientific">Pleuronectes platessa</name>
    <name type="common">European plaice</name>
    <dbReference type="NCBI Taxonomy" id="8262"/>
    <lineage>
        <taxon>Eukaryota</taxon>
        <taxon>Metazoa</taxon>
        <taxon>Chordata</taxon>
        <taxon>Craniata</taxon>
        <taxon>Vertebrata</taxon>
        <taxon>Euteleostomi</taxon>
        <taxon>Actinopterygii</taxon>
        <taxon>Neopterygii</taxon>
        <taxon>Teleostei</taxon>
        <taxon>Neoteleostei</taxon>
        <taxon>Acanthomorphata</taxon>
        <taxon>Carangaria</taxon>
        <taxon>Pleuronectiformes</taxon>
        <taxon>Pleuronectoidei</taxon>
        <taxon>Pleuronectidae</taxon>
        <taxon>Pleuronectes</taxon>
    </lineage>
</organism>
<gene>
    <name evidence="2" type="ORF">PLEPLA_LOCUS36855</name>
</gene>
<dbReference type="AlphaFoldDB" id="A0A9N7Z538"/>
<dbReference type="EMBL" id="CADEAL010004004">
    <property type="protein sequence ID" value="CAB1449174.1"/>
    <property type="molecule type" value="Genomic_DNA"/>
</dbReference>
<comment type="caution">
    <text evidence="2">The sequence shown here is derived from an EMBL/GenBank/DDBJ whole genome shotgun (WGS) entry which is preliminary data.</text>
</comment>
<evidence type="ECO:0000313" key="3">
    <source>
        <dbReference type="Proteomes" id="UP001153269"/>
    </source>
</evidence>
<evidence type="ECO:0000313" key="2">
    <source>
        <dbReference type="EMBL" id="CAB1449174.1"/>
    </source>
</evidence>
<name>A0A9N7Z538_PLEPL</name>
<feature type="compositionally biased region" description="Basic residues" evidence="1">
    <location>
        <begin position="57"/>
        <end position="77"/>
    </location>
</feature>
<sequence>MDLNSGDSPQSPPDHLWTSSTWPPRGYSQQKLYRSNGRTAGDLDYGTDEDWESEKEKKKKKKKEKIEKKKKKKKPLREKRLLRLK</sequence>
<feature type="compositionally biased region" description="Polar residues" evidence="1">
    <location>
        <begin position="17"/>
        <end position="38"/>
    </location>
</feature>
<protein>
    <submittedName>
        <fullName evidence="2">Uncharacterized protein</fullName>
    </submittedName>
</protein>
<feature type="region of interest" description="Disordered" evidence="1">
    <location>
        <begin position="1"/>
        <end position="85"/>
    </location>
</feature>